<feature type="disulfide bond" evidence="13">
    <location>
        <begin position="807"/>
        <end position="816"/>
    </location>
</feature>
<feature type="domain" description="Laminin EGF-like" evidence="16">
    <location>
        <begin position="1840"/>
        <end position="1903"/>
    </location>
</feature>
<feature type="disulfide bond" evidence="13">
    <location>
        <begin position="2050"/>
        <end position="2059"/>
    </location>
</feature>
<feature type="domain" description="Laminin EGF-like" evidence="16">
    <location>
        <begin position="738"/>
        <end position="785"/>
    </location>
</feature>
<dbReference type="InterPro" id="IPR050440">
    <property type="entry name" value="Laminin/Netrin_ECM"/>
</dbReference>
<keyword evidence="9 14" id="KW-0175">Coiled coil</keyword>
<feature type="region of interest" description="Disordered" evidence="15">
    <location>
        <begin position="1502"/>
        <end position="1530"/>
    </location>
</feature>
<feature type="disulfide bond" evidence="13">
    <location>
        <begin position="740"/>
        <end position="757"/>
    </location>
</feature>
<dbReference type="GO" id="GO:0005576">
    <property type="term" value="C:extracellular region"/>
    <property type="evidence" value="ECO:0007669"/>
    <property type="project" value="UniProtKB-ARBA"/>
</dbReference>
<evidence type="ECO:0000256" key="4">
    <source>
        <dbReference type="ARBA" id="ARBA00022553"/>
    </source>
</evidence>
<dbReference type="PROSITE" id="PS51116">
    <property type="entry name" value="LAMININ_IVB"/>
    <property type="match status" value="2"/>
</dbReference>
<evidence type="ECO:0000256" key="6">
    <source>
        <dbReference type="ARBA" id="ARBA00022737"/>
    </source>
</evidence>
<feature type="coiled-coil region" evidence="14">
    <location>
        <begin position="3068"/>
        <end position="3147"/>
    </location>
</feature>
<dbReference type="FunFam" id="2.10.25.10:FF:000065">
    <property type="entry name" value="Laminin subunit beta 1"/>
    <property type="match status" value="2"/>
</dbReference>
<feature type="coiled-coil region" evidence="14">
    <location>
        <begin position="2965"/>
        <end position="3013"/>
    </location>
</feature>
<dbReference type="Pfam" id="PF23219">
    <property type="entry name" value="LAMB1"/>
    <property type="match status" value="1"/>
</dbReference>
<dbReference type="Gene3D" id="2.10.25.10">
    <property type="entry name" value="Laminin"/>
    <property type="match status" value="13"/>
</dbReference>
<evidence type="ECO:0000313" key="20">
    <source>
        <dbReference type="Proteomes" id="UP000308365"/>
    </source>
</evidence>
<feature type="disulfide bond" evidence="13">
    <location>
        <begin position="2459"/>
        <end position="2468"/>
    </location>
</feature>
<feature type="domain" description="Laminin EGF-like" evidence="16">
    <location>
        <begin position="1904"/>
        <end position="1966"/>
    </location>
</feature>
<dbReference type="PROSITE" id="PS50027">
    <property type="entry name" value="EGF_LAM_2"/>
    <property type="match status" value="15"/>
</dbReference>
<dbReference type="InterPro" id="IPR008211">
    <property type="entry name" value="Laminin_N"/>
</dbReference>
<protein>
    <recommendedName>
        <fullName evidence="21">Laminin subunit beta-2</fullName>
    </recommendedName>
</protein>
<dbReference type="GO" id="GO:0009887">
    <property type="term" value="P:animal organ morphogenesis"/>
    <property type="evidence" value="ECO:0007669"/>
    <property type="project" value="TreeGrafter"/>
</dbReference>
<feature type="disulfide bond" evidence="13">
    <location>
        <begin position="2585"/>
        <end position="2602"/>
    </location>
</feature>
<feature type="disulfide bond" evidence="13">
    <location>
        <begin position="2361"/>
        <end position="2370"/>
    </location>
</feature>
<feature type="disulfide bond" evidence="13">
    <location>
        <begin position="851"/>
        <end position="860"/>
    </location>
</feature>
<dbReference type="SMART" id="SM00181">
    <property type="entry name" value="EGF"/>
    <property type="match status" value="8"/>
</dbReference>
<dbReference type="InterPro" id="IPR056558">
    <property type="entry name" value="LAMB1-4_helical"/>
</dbReference>
<feature type="domain" description="Laminin EGF-like" evidence="16">
    <location>
        <begin position="2340"/>
        <end position="2387"/>
    </location>
</feature>
<evidence type="ECO:0000256" key="11">
    <source>
        <dbReference type="ARBA" id="ARBA00023180"/>
    </source>
</evidence>
<dbReference type="GO" id="GO:0043256">
    <property type="term" value="C:laminin complex"/>
    <property type="evidence" value="ECO:0007669"/>
    <property type="project" value="TreeGrafter"/>
</dbReference>
<keyword evidence="7" id="KW-0084">Basement membrane</keyword>
<dbReference type="InterPro" id="IPR056863">
    <property type="entry name" value="LMN_ATRN_NET-like_EGF"/>
</dbReference>
<feature type="coiled-coil region" evidence="14">
    <location>
        <begin position="2750"/>
        <end position="2777"/>
    </location>
</feature>
<dbReference type="Pfam" id="PF21199">
    <property type="entry name" value="LAMININ_IV_B"/>
    <property type="match status" value="2"/>
</dbReference>
<feature type="disulfide bond" evidence="13">
    <location>
        <begin position="786"/>
        <end position="798"/>
    </location>
</feature>
<feature type="disulfide bond" evidence="13">
    <location>
        <begin position="2342"/>
        <end position="2359"/>
    </location>
</feature>
<sequence>QAPRATARDVPDKLPPPGCSGSSCYPPTSNLIIGSGQNLRTSSTCGLRGPELYCVVSNLQDAENCCFCDSWDWKSHGIENVISHKCHQLDLEDAFYFTHLIMTFKVTHCPRLKAYSLPPDLMATDILALLLERSVDHGHFWHVYRYFAHNCLGLFPGIPLAPGHRVSDLICNFKVLDPAILVENPNNTKVQGPRGASRDTPSTTMPSELVVQGSCLCHGHASEYRPAPRVPPNVEGMVHGLCVCCHHRAGAHREHCQDLHQDHPWQAAEPGHPHACQASPLHIHLPCSAPECECHGHALSCHFDMALYLASSNVSGGVCDACQHKTPGCRCELCQPFFHRDPREAPCSLHSCKPCDCNPLGALESGLCDAHTDETSGLFSGQYRCKVHVCNPRGCIPGTHACDLSSGAYHCKRLVSGWDCSRCLPNFWGLSSDSLGCRPCDCDFAGTRQGLGVQVKGQELGADSVPSPPLRWLRCSAREGLCLCRPHLCLHHCREHWSGYFCAGLDQATTEAELGLGLQPADPQLLGAPEPSPPHCTQAPGTSPGWLRPRLQRQCVPRYASTLPGPGVVWTWESVSHIQSPKEPLPLHQGAGCTLWTGSDFARVVDGAGLSLLAPIVPSALECDIVLRYETQASEEWQALVRAHAQSQPSSTRCAHLLPSAAVPGGLDPDTQVVLLPQVKGLPGLRSVDPGATGHLQELHKAGCMEAARMSLSSTMPEACARLACSISALFQGGGLACECHPQGSLTTECALLGGQCCCHPNIDGRTCDHCRPGTYGFRPTGCRECCCHTKGATNAICNPVNGQCPCRAGLAGRCCDHCLYGWWGFPCCQPCACNGAAELCHPLTGVCQDCHGATMGQHCERCLDGYYGDPTLGSGQQCWPCLCPGHPGSGIYHGTSCHVDSTSGCVLCLCASGYGGPRCDRCSLGYFGHPWPGDDPRRSLCQPCQCNNNIDPVIQPPVTPTVDAASTVSITAMALAVPTAGLASKAGTIPARCLSGAEACFCNQVSGQCPCFPHTLGRDYSRCAPLFWNLGVMGQCPCQAGFGGCMCSWYQDGYWGDPERECRACACDPQGSISPSCDPHTGTCCCREGISGLRCQACARGSRGGFPHCMSCPPCFTSWDQHLALLQLQLDTVAHKVAALHQGMPGWGAGGTCRPGGGTPAGPDTPGISFPCCGAPTTTYGTDSWTQARGAKAQASSAALLSQEAMLIAQAVATVGGPDSILGQAQEAWWWTEKLLGRGPRLFYVPVPCGVPSCPGTLPTSQWALVTSHNSSYSLDMAVTALEQPTANPGHCKLHGNPGLGDVASCKGVWGVATMAHMQATVQPIQHFLLDAVSVELVACHVLAVPLPQGGAAGIALLLDQIQGALPVPDAVGQELPKAEGVLHQAQQTRPPGLGGTGSGCDPGPWASVQCSYGSQDLFGPESVAGPGGRRELQVAQLGVVELQEGTHSPAATVQDAEERRHLAQNAQALGKKVTTLWALEQQAAELLDHMQLWAISPDSELVEGPPDRQRTEWGIGQGPTQAESTRDLKGGDRWAWAPDLSSPLILIPLLFRMERAAGEQGRDLRGQPGPWQLLLGLLLSVPATALAQALAPDVPGCSRGSCYPATGDLLVGRADRLTASSTCGLHGPQPYCIVSHLQDEKKCFLCDSRRPFSAKDNPNSHRIQNVVTSFTPQRRAAWWQSENGVPVVTIQLDLEAEFHFTHLIMTFKTFRPAAMLVERSADFGRTWHVYRYFSYDCGADFPGVPLAPPRHWDDVVCESRYSEIEPSTEGEVIYRVLDPAIPIPDPYSPWIQNLLKITNLRVNLTRLHTLGDNLLDPRREIREKYYYALYELVVRGNCFCYGHASQCAPAPGAPAHAEGMVHGACICKHNTRGFNCEQCQDFHHDLPWHPAEDGHSHACRKCECHGHTYSCHFDMAIYLASGNVSGGVCDGCQHNTAGRQCELCRPFFYRDPTKDLRDPAVCRSCDCDPMGSQDGGRCDPHDDPALGLVSGQCRCKENVVGSRCQQCRDGFFGLSASDPLGCQQCQCDTRGTVPGGTPCDRNSGACFCKRLVTGRGCNRCLPGHWGLSHDLLGCRPCDCDVGGALDPQCNEATGQCHCRQNMVGRRCEQVQPGYFRPFLDHLTWEAEEARGQVPDVVARLVTPGGIPSWTGPGFVRLREGQALEFLVASVPRAMDYDLLLRLEPQVPEQWAEMELTVQRPGPVSAHSPCGHVLPKDDHIPGTLQPGTRYMVFPRPVCLEPGISYKLHLKLVRTGGGAQPEAPYSGPSLLIDSLVLLPRVLVLEMFSGGDVASLERRATFEHYRCHEEGLVPSKTLPSEACAPLLISLSTLVYNGALPCQCDPQGSLSSECNPHGGQCLCKHAVVGRRCDLCAPGYYGFGPTGCQASALPPACQCSPEGALSGLCEATNGQCPCQTGAFGLRCDRCQRGQWGFPNCRPCVCNGHADECDPHTGACLGCRDHTGGEHCERCIAGFHGDPRLPYGGQCRPCPCPEGPGSRRHFATSCRRDGYSQQIVCHCREGYTGCTCNLLGTDPQQCPSTDRCNCDPSSGQCPCLPNVQGPSCDRCAPNFWNLTSGHGCQPCACHPSRARGPTCNEFTGQCHCRAGFGGRTCSECQELHWGDPGLQCRACDCDPRGIDTPQCHRSTGHCSCRLGMSGVRCDQCARGFSGVFPACHPCHACFGDWDRVVQDLAARTRRLEQWAQELQQTGVLGAFESSFWHMQEKLGTVQGIVGARNASAASTAQLVEATEELRREIGEATEHLTQLEAELTDVQDKNFNANHALSSLERDGLALNLTLRQLDQHLDLLKHSNFLGAYDSIRHAHSLSAEAERRANMSALTVPSPVSNSAGTRHRTEVLMGARKKDFNHKHMANQQALGELSARTHALSLTGINELVCGSPGDAPCATSPCGGAGCRDEDGQPRCGGLSCSGAAAMADLALGRARHTQAELQRALAEGGGILSQVAETRRQAGEAQQRAQAALDKANASRGQVEQANQELRELIQSVKDFLSQEGADPDSIEMVATRVLELSIPASPEQIRHLAGEIAERVRSLADVDTILAHTVGDVHRAEQLLKDAQRARSRAEGEKQKAETVQAALEEAQRAQGAAQGAIQGAVVDTQDTEQTLHQVQERMADTEKALSSAGERAQQLDGLLEALKLKRAGNSLAASSAEETAGSAQGRAREAEQLLKGPLGDQYQTVRALAERKAQGVLAAQARAEQLRDEARGLLQAAQDKLQRLQELEGTYEENERALEGKAAQLDGLEARMRSVLQAINLQVQIYNTCQ</sequence>
<feature type="domain" description="Laminin IV type B" evidence="17">
    <location>
        <begin position="502"/>
        <end position="732"/>
    </location>
</feature>
<dbReference type="FunFam" id="2.10.25.10:FF:000135">
    <property type="entry name" value="Laminin subunit beta 4"/>
    <property type="match status" value="2"/>
</dbReference>
<feature type="disulfide bond" evidence="13">
    <location>
        <begin position="1997"/>
        <end position="2006"/>
    </location>
</feature>
<feature type="domain" description="Laminin EGF-like" evidence="16">
    <location>
        <begin position="786"/>
        <end position="831"/>
    </location>
</feature>
<dbReference type="GO" id="GO:0007411">
    <property type="term" value="P:axon guidance"/>
    <property type="evidence" value="ECO:0007669"/>
    <property type="project" value="TreeGrafter"/>
</dbReference>
<organism evidence="19 20">
    <name type="scientific">Monodon monoceros</name>
    <name type="common">Narwhal</name>
    <name type="synonym">Ceratodon monodon</name>
    <dbReference type="NCBI Taxonomy" id="40151"/>
    <lineage>
        <taxon>Eukaryota</taxon>
        <taxon>Metazoa</taxon>
        <taxon>Chordata</taxon>
        <taxon>Craniata</taxon>
        <taxon>Vertebrata</taxon>
        <taxon>Euteleostomi</taxon>
        <taxon>Mammalia</taxon>
        <taxon>Eutheria</taxon>
        <taxon>Laurasiatheria</taxon>
        <taxon>Artiodactyla</taxon>
        <taxon>Whippomorpha</taxon>
        <taxon>Cetacea</taxon>
        <taxon>Odontoceti</taxon>
        <taxon>Monodontidae</taxon>
        <taxon>Monodon</taxon>
    </lineage>
</organism>
<feature type="disulfide bond" evidence="13">
    <location>
        <begin position="2583"/>
        <end position="2595"/>
    </location>
</feature>
<dbReference type="FunFam" id="2.10.25.10:FF:000145">
    <property type="entry name" value="Laminin subunit beta 1"/>
    <property type="match status" value="1"/>
</dbReference>
<dbReference type="GO" id="GO:0016477">
    <property type="term" value="P:cell migration"/>
    <property type="evidence" value="ECO:0007669"/>
    <property type="project" value="TreeGrafter"/>
</dbReference>
<feature type="disulfide bond" evidence="13">
    <location>
        <begin position="2555"/>
        <end position="2564"/>
    </location>
</feature>
<keyword evidence="3" id="KW-0272">Extracellular matrix</keyword>
<feature type="non-terminal residue" evidence="19">
    <location>
        <position position="1"/>
    </location>
</feature>
<dbReference type="Pfam" id="PF00055">
    <property type="entry name" value="Laminin_N"/>
    <property type="match status" value="2"/>
</dbReference>
<dbReference type="CDD" id="cd00055">
    <property type="entry name" value="EGF_Lam"/>
    <property type="match status" value="18"/>
</dbReference>
<feature type="disulfide bond" evidence="13">
    <location>
        <begin position="2340"/>
        <end position="2352"/>
    </location>
</feature>
<feature type="disulfide bond" evidence="13">
    <location>
        <begin position="2652"/>
        <end position="2661"/>
    </location>
</feature>
<feature type="domain" description="Laminin EGF-like" evidence="16">
    <location>
        <begin position="832"/>
        <end position="881"/>
    </location>
</feature>
<dbReference type="FunFam" id="2.60.120.260:FF:000010">
    <property type="entry name" value="Laminin subunit beta 1"/>
    <property type="match status" value="1"/>
</dbReference>
<evidence type="ECO:0000313" key="19">
    <source>
        <dbReference type="EMBL" id="TKC37601.1"/>
    </source>
</evidence>
<dbReference type="PROSITE" id="PS01248">
    <property type="entry name" value="EGF_LAM_1"/>
    <property type="match status" value="7"/>
</dbReference>
<dbReference type="InterPro" id="IPR013015">
    <property type="entry name" value="Laminin_IV_B"/>
</dbReference>
<feature type="domain" description="Laminin EGF-like" evidence="16">
    <location>
        <begin position="2631"/>
        <end position="2677"/>
    </location>
</feature>
<name>A0A4U1EM90_MONMO</name>
<evidence type="ECO:0000256" key="3">
    <source>
        <dbReference type="ARBA" id="ARBA00022530"/>
    </source>
</evidence>
<feature type="domain" description="Laminin EGF-like" evidence="16">
    <location>
        <begin position="1066"/>
        <end position="1112"/>
    </location>
</feature>
<dbReference type="FunFam" id="2.10.25.10:FF:000090">
    <property type="entry name" value="laminin subunit alpha"/>
    <property type="match status" value="1"/>
</dbReference>
<proteinExistence type="predicted"/>
<dbReference type="PRINTS" id="PR00011">
    <property type="entry name" value="EGFLAMININ"/>
</dbReference>
<dbReference type="GO" id="GO:0034446">
    <property type="term" value="P:substrate adhesion-dependent cell spreading"/>
    <property type="evidence" value="ECO:0007669"/>
    <property type="project" value="TreeGrafter"/>
</dbReference>
<dbReference type="Pfam" id="PF24973">
    <property type="entry name" value="EGF_LMN_ATRN"/>
    <property type="match status" value="3"/>
</dbReference>
<evidence type="ECO:0000256" key="12">
    <source>
        <dbReference type="ARBA" id="ARBA00023292"/>
    </source>
</evidence>
<feature type="disulfide bond" evidence="13">
    <location>
        <begin position="2415"/>
        <end position="2424"/>
    </location>
</feature>
<dbReference type="FunFam" id="2.10.25.10:FF:000101">
    <property type="entry name" value="Laminin subunit beta 1"/>
    <property type="match status" value="1"/>
</dbReference>
<feature type="disulfide bond" evidence="13">
    <location>
        <begin position="1066"/>
        <end position="1078"/>
    </location>
</feature>
<feature type="disulfide bond" evidence="13">
    <location>
        <begin position="2631"/>
        <end position="2643"/>
    </location>
</feature>
<keyword evidence="5" id="KW-0732">Signal</keyword>
<feature type="coiled-coil region" evidence="14">
    <location>
        <begin position="3212"/>
        <end position="3267"/>
    </location>
</feature>
<evidence type="ECO:0000259" key="17">
    <source>
        <dbReference type="PROSITE" id="PS51116"/>
    </source>
</evidence>
<evidence type="ECO:0000256" key="15">
    <source>
        <dbReference type="SAM" id="MobiDB-lite"/>
    </source>
</evidence>
<feature type="domain" description="Laminin EGF-like" evidence="16">
    <location>
        <begin position="1967"/>
        <end position="2026"/>
    </location>
</feature>
<dbReference type="SUPFAM" id="SSF57196">
    <property type="entry name" value="EGF/Laminin"/>
    <property type="match status" value="16"/>
</dbReference>
<keyword evidence="4" id="KW-0597">Phosphoprotein</keyword>
<evidence type="ECO:0000259" key="16">
    <source>
        <dbReference type="PROSITE" id="PS50027"/>
    </source>
</evidence>
<comment type="subcellular location">
    <subcellularLocation>
        <location evidence="1">Secreted</location>
        <location evidence="1">Extracellular space</location>
        <location evidence="1">Extracellular matrix</location>
        <location evidence="1">Basement membrane</location>
    </subcellularLocation>
</comment>
<dbReference type="FunFam" id="2.10.25.10:FF:000209">
    <property type="entry name" value="Laminin subunit alpha 5"/>
    <property type="match status" value="1"/>
</dbReference>
<feature type="disulfide bond" evidence="13">
    <location>
        <begin position="2062"/>
        <end position="2076"/>
    </location>
</feature>
<dbReference type="SMART" id="SM00136">
    <property type="entry name" value="LamNT"/>
    <property type="match status" value="2"/>
</dbReference>
<feature type="domain" description="Laminin EGF-like" evidence="16">
    <location>
        <begin position="292"/>
        <end position="354"/>
    </location>
</feature>
<evidence type="ECO:0000256" key="10">
    <source>
        <dbReference type="ARBA" id="ARBA00023157"/>
    </source>
</evidence>
<feature type="disulfide bond" evidence="13">
    <location>
        <begin position="1869"/>
        <end position="1878"/>
    </location>
</feature>
<keyword evidence="8" id="KW-0130">Cell adhesion</keyword>
<dbReference type="FunFam" id="2.170.300.10:FF:000001">
    <property type="entry name" value="Laminin subunit beta-1"/>
    <property type="match status" value="1"/>
</dbReference>
<evidence type="ECO:0000256" key="13">
    <source>
        <dbReference type="PROSITE-ProRule" id="PRU00460"/>
    </source>
</evidence>
<feature type="disulfide bond" evidence="13">
    <location>
        <begin position="2604"/>
        <end position="2613"/>
    </location>
</feature>
<feature type="disulfide bond" evidence="13">
    <location>
        <begin position="1934"/>
        <end position="1943"/>
    </location>
</feature>
<dbReference type="FunFam" id="2.170.300.10:FF:000004">
    <property type="entry name" value="Laminin subunit beta 1"/>
    <property type="match status" value="1"/>
</dbReference>
<dbReference type="InterPro" id="IPR000742">
    <property type="entry name" value="EGF"/>
</dbReference>
<evidence type="ECO:0000256" key="1">
    <source>
        <dbReference type="ARBA" id="ARBA00004302"/>
    </source>
</evidence>
<dbReference type="Proteomes" id="UP000308365">
    <property type="component" value="Unassembled WGS sequence"/>
</dbReference>
<reference evidence="20" key="1">
    <citation type="journal article" date="2019" name="IScience">
        <title>Narwhal Genome Reveals Long-Term Low Genetic Diversity despite Current Large Abundance Size.</title>
        <authorList>
            <person name="Westbury M.V."/>
            <person name="Petersen B."/>
            <person name="Garde E."/>
            <person name="Heide-Jorgensen M.P."/>
            <person name="Lorenzen E.D."/>
        </authorList>
    </citation>
    <scope>NUCLEOTIDE SEQUENCE [LARGE SCALE GENOMIC DNA]</scope>
</reference>
<evidence type="ECO:0000256" key="2">
    <source>
        <dbReference type="ARBA" id="ARBA00022525"/>
    </source>
</evidence>
<feature type="domain" description="Laminin N-terminal" evidence="18">
    <location>
        <begin position="1600"/>
        <end position="1839"/>
    </location>
</feature>
<feature type="domain" description="Laminin EGF-like" evidence="16">
    <location>
        <begin position="2394"/>
        <end position="2439"/>
    </location>
</feature>
<keyword evidence="6" id="KW-0677">Repeat</keyword>
<dbReference type="PANTHER" id="PTHR10574:SF36">
    <property type="entry name" value="LAMININ SUBUNIT BETA-2"/>
    <property type="match status" value="1"/>
</dbReference>
<feature type="disulfide bond" evidence="13">
    <location>
        <begin position="2394"/>
        <end position="2406"/>
    </location>
</feature>
<keyword evidence="11" id="KW-0325">Glycoprotein</keyword>
<dbReference type="Pfam" id="PF00053">
    <property type="entry name" value="EGF_laminin"/>
    <property type="match status" value="16"/>
</dbReference>
<dbReference type="PROSITE" id="PS51117">
    <property type="entry name" value="LAMININ_NTER"/>
    <property type="match status" value="2"/>
</dbReference>
<dbReference type="CDD" id="cd22299">
    <property type="entry name" value="cc_LAMB2_C"/>
    <property type="match status" value="1"/>
</dbReference>
<evidence type="ECO:0000256" key="8">
    <source>
        <dbReference type="ARBA" id="ARBA00022889"/>
    </source>
</evidence>
<gene>
    <name evidence="19" type="ORF">EI555_015127</name>
</gene>
<dbReference type="GO" id="GO:0070831">
    <property type="term" value="P:basement membrane assembly"/>
    <property type="evidence" value="ECO:0007669"/>
    <property type="project" value="TreeGrafter"/>
</dbReference>
<evidence type="ECO:0000259" key="18">
    <source>
        <dbReference type="PROSITE" id="PS51117"/>
    </source>
</evidence>
<keyword evidence="10 13" id="KW-1015">Disulfide bond</keyword>
<comment type="caution">
    <text evidence="13">Lacks conserved residue(s) required for the propagation of feature annotation.</text>
</comment>
<feature type="domain" description="Laminin IV type B" evidence="17">
    <location>
        <begin position="2118"/>
        <end position="2334"/>
    </location>
</feature>
<keyword evidence="2" id="KW-0964">Secreted</keyword>
<accession>A0A4U1EM90</accession>
<dbReference type="SMART" id="SM00180">
    <property type="entry name" value="EGF_Lam"/>
    <property type="match status" value="19"/>
</dbReference>
<evidence type="ECO:0000256" key="7">
    <source>
        <dbReference type="ARBA" id="ARBA00022869"/>
    </source>
</evidence>
<dbReference type="Gene3D" id="2.60.120.260">
    <property type="entry name" value="Galactose-binding domain-like"/>
    <property type="match status" value="2"/>
</dbReference>
<evidence type="ECO:0008006" key="21">
    <source>
        <dbReference type="Google" id="ProtNLM"/>
    </source>
</evidence>
<feature type="disulfide bond" evidence="13">
    <location>
        <begin position="2396"/>
        <end position="2413"/>
    </location>
</feature>
<feature type="disulfide bond" evidence="13">
    <location>
        <begin position="759"/>
        <end position="768"/>
    </location>
</feature>
<feature type="disulfide bond" evidence="13">
    <location>
        <begin position="2633"/>
        <end position="2650"/>
    </location>
</feature>
<feature type="domain" description="Laminin EGF-like" evidence="16">
    <location>
        <begin position="2583"/>
        <end position="2630"/>
    </location>
</feature>
<dbReference type="FunFam" id="2.10.25.10:FF:000011">
    <property type="entry name" value="Cadherin EGF LAG seven-pass G-type receptor"/>
    <property type="match status" value="1"/>
</dbReference>
<dbReference type="Gene3D" id="2.170.300.10">
    <property type="entry name" value="Tie2 ligand-binding domain superfamily"/>
    <property type="match status" value="4"/>
</dbReference>
<dbReference type="GO" id="GO:0009888">
    <property type="term" value="P:tissue development"/>
    <property type="evidence" value="ECO:0007669"/>
    <property type="project" value="TreeGrafter"/>
</dbReference>
<dbReference type="InterPro" id="IPR002049">
    <property type="entry name" value="LE_dom"/>
</dbReference>
<feature type="disulfide bond" evidence="13">
    <location>
        <begin position="1068"/>
        <end position="1085"/>
    </location>
</feature>
<feature type="domain" description="Laminin N-terminal" evidence="18">
    <location>
        <begin position="20"/>
        <end position="246"/>
    </location>
</feature>
<feature type="disulfide bond" evidence="13">
    <location>
        <begin position="788"/>
        <end position="805"/>
    </location>
</feature>
<evidence type="ECO:0000256" key="5">
    <source>
        <dbReference type="ARBA" id="ARBA00022729"/>
    </source>
</evidence>
<feature type="disulfide bond" evidence="13">
    <location>
        <begin position="1087"/>
        <end position="1096"/>
    </location>
</feature>
<keyword evidence="12 13" id="KW-0424">Laminin EGF-like domain</keyword>
<feature type="domain" description="Laminin EGF-like" evidence="16">
    <location>
        <begin position="2440"/>
        <end position="2489"/>
    </location>
</feature>
<feature type="disulfide bond" evidence="13">
    <location>
        <begin position="322"/>
        <end position="331"/>
    </location>
</feature>
<feature type="disulfide bond" evidence="13">
    <location>
        <begin position="738"/>
        <end position="750"/>
    </location>
</feature>
<dbReference type="FunFam" id="2.10.25.10:FF:000084">
    <property type="entry name" value="Laminin subunit alpha 3"/>
    <property type="match status" value="1"/>
</dbReference>
<dbReference type="PANTHER" id="PTHR10574">
    <property type="entry name" value="NETRIN/LAMININ-RELATED"/>
    <property type="match status" value="1"/>
</dbReference>
<comment type="caution">
    <text evidence="19">The sequence shown here is derived from an EMBL/GenBank/DDBJ whole genome shotgun (WGS) entry which is preliminary data.</text>
</comment>
<feature type="domain" description="Laminin EGF-like" evidence="16">
    <location>
        <begin position="2027"/>
        <end position="2078"/>
    </location>
</feature>
<evidence type="ECO:0000256" key="9">
    <source>
        <dbReference type="ARBA" id="ARBA00023054"/>
    </source>
</evidence>
<dbReference type="EMBL" id="RWIC01001117">
    <property type="protein sequence ID" value="TKC37601.1"/>
    <property type="molecule type" value="Genomic_DNA"/>
</dbReference>
<dbReference type="FunFam" id="2.10.25.10:FF:000280">
    <property type="entry name" value="Laminin subunit beta 4"/>
    <property type="match status" value="1"/>
</dbReference>
<feature type="domain" description="Laminin EGF-like" evidence="16">
    <location>
        <begin position="2526"/>
        <end position="2582"/>
    </location>
</feature>
<evidence type="ECO:0000256" key="14">
    <source>
        <dbReference type="SAM" id="Coils"/>
    </source>
</evidence>